<dbReference type="SUPFAM" id="SSF53098">
    <property type="entry name" value="Ribonuclease H-like"/>
    <property type="match status" value="1"/>
</dbReference>
<keyword evidence="6" id="KW-1185">Reference proteome</keyword>
<dbReference type="SMART" id="SM00479">
    <property type="entry name" value="EXOIII"/>
    <property type="match status" value="1"/>
</dbReference>
<dbReference type="InterPro" id="IPR036397">
    <property type="entry name" value="RNaseH_sf"/>
</dbReference>
<dbReference type="InterPro" id="IPR013520">
    <property type="entry name" value="Ribonucl_H"/>
</dbReference>
<reference evidence="5 6" key="1">
    <citation type="submission" date="2024-03" db="EMBL/GenBank/DDBJ databases">
        <title>Pseudoalteromonas qingdaonensis sp. nov., isolated from the intestines of marine benthic organisms.</title>
        <authorList>
            <person name="Lin X."/>
            <person name="Fang S."/>
            <person name="Hu X."/>
        </authorList>
    </citation>
    <scope>NUCLEOTIDE SEQUENCE [LARGE SCALE GENOMIC DNA]</scope>
    <source>
        <strain evidence="5 6">YIC-827</strain>
    </source>
</reference>
<comment type="caution">
    <text evidence="5">The sequence shown here is derived from an EMBL/GenBank/DDBJ whole genome shotgun (WGS) entry which is preliminary data.</text>
</comment>
<organism evidence="5 6">
    <name type="scientific">Pseudoalteromonas qingdaonensis</name>
    <dbReference type="NCBI Taxonomy" id="3131913"/>
    <lineage>
        <taxon>Bacteria</taxon>
        <taxon>Pseudomonadati</taxon>
        <taxon>Pseudomonadota</taxon>
        <taxon>Gammaproteobacteria</taxon>
        <taxon>Alteromonadales</taxon>
        <taxon>Pseudoalteromonadaceae</taxon>
        <taxon>Pseudoalteromonas</taxon>
    </lineage>
</organism>
<dbReference type="EMBL" id="JBCGCU010000018">
    <property type="protein sequence ID" value="MEM0516423.1"/>
    <property type="molecule type" value="Genomic_DNA"/>
</dbReference>
<evidence type="ECO:0000256" key="2">
    <source>
        <dbReference type="ARBA" id="ARBA00022801"/>
    </source>
</evidence>
<evidence type="ECO:0000313" key="6">
    <source>
        <dbReference type="Proteomes" id="UP001447008"/>
    </source>
</evidence>
<dbReference type="Gene3D" id="3.30.420.10">
    <property type="entry name" value="Ribonuclease H-like superfamily/Ribonuclease H"/>
    <property type="match status" value="1"/>
</dbReference>
<dbReference type="PANTHER" id="PTHR30231">
    <property type="entry name" value="DNA POLYMERASE III SUBUNIT EPSILON"/>
    <property type="match status" value="1"/>
</dbReference>
<dbReference type="RefSeq" id="WP_342679907.1">
    <property type="nucleotide sequence ID" value="NZ_JBCGCU010000018.1"/>
</dbReference>
<accession>A0ABU9N423</accession>
<keyword evidence="2" id="KW-0378">Hydrolase</keyword>
<gene>
    <name evidence="5" type="ORF">WCN91_13535</name>
</gene>
<keyword evidence="3 5" id="KW-0269">Exonuclease</keyword>
<name>A0ABU9N423_9GAMM</name>
<dbReference type="Proteomes" id="UP001447008">
    <property type="component" value="Unassembled WGS sequence"/>
</dbReference>
<dbReference type="InterPro" id="IPR012337">
    <property type="entry name" value="RNaseH-like_sf"/>
</dbReference>
<keyword evidence="1" id="KW-0540">Nuclease</keyword>
<dbReference type="GO" id="GO:0004527">
    <property type="term" value="F:exonuclease activity"/>
    <property type="evidence" value="ECO:0007669"/>
    <property type="project" value="UniProtKB-KW"/>
</dbReference>
<feature type="domain" description="Exonuclease" evidence="4">
    <location>
        <begin position="28"/>
        <end position="201"/>
    </location>
</feature>
<evidence type="ECO:0000256" key="3">
    <source>
        <dbReference type="ARBA" id="ARBA00022839"/>
    </source>
</evidence>
<dbReference type="PANTHER" id="PTHR30231:SF4">
    <property type="entry name" value="PROTEIN NEN2"/>
    <property type="match status" value="1"/>
</dbReference>
<evidence type="ECO:0000259" key="4">
    <source>
        <dbReference type="SMART" id="SM00479"/>
    </source>
</evidence>
<evidence type="ECO:0000313" key="5">
    <source>
        <dbReference type="EMBL" id="MEM0516423.1"/>
    </source>
</evidence>
<proteinExistence type="predicted"/>
<dbReference type="CDD" id="cd06127">
    <property type="entry name" value="DEDDh"/>
    <property type="match status" value="1"/>
</dbReference>
<sequence length="214" mass="23940">MTYSWWQQVKSQLGFDPHGLSQPWTSHRYVVVDLELTGLNPREHEVVSLAWVVIEQQSIKLSQSGHLLHQGVSELAQSPIYHGITAERLQLEGLPMAQILERFGGVCADSILVFHNSLLDTRFLQRVCKEHKVQLPRIALDTLKIEQRRLARQGSDIAFDALSLEACRSRYGLMSHTSHDALSDALATAELFLAQANQISKREPVPLSALITAG</sequence>
<evidence type="ECO:0000256" key="1">
    <source>
        <dbReference type="ARBA" id="ARBA00022722"/>
    </source>
</evidence>
<dbReference type="Pfam" id="PF00929">
    <property type="entry name" value="RNase_T"/>
    <property type="match status" value="1"/>
</dbReference>
<protein>
    <submittedName>
        <fullName evidence="5">3'-5' exonuclease</fullName>
    </submittedName>
</protein>